<dbReference type="NCBIfam" id="NF005754">
    <property type="entry name" value="PRK07578.1"/>
    <property type="match status" value="1"/>
</dbReference>
<evidence type="ECO:0000256" key="2">
    <source>
        <dbReference type="ARBA" id="ARBA00023002"/>
    </source>
</evidence>
<dbReference type="PANTHER" id="PTHR43477:SF1">
    <property type="entry name" value="DIHYDROANTICAPSIN 7-DEHYDROGENASE"/>
    <property type="match status" value="1"/>
</dbReference>
<proteinExistence type="inferred from homology"/>
<dbReference type="PANTHER" id="PTHR43477">
    <property type="entry name" value="DIHYDROANTICAPSIN 7-DEHYDROGENASE"/>
    <property type="match status" value="1"/>
</dbReference>
<dbReference type="Pfam" id="PF13561">
    <property type="entry name" value="adh_short_C2"/>
    <property type="match status" value="1"/>
</dbReference>
<name>A0A1N6V2P6_AQUAC</name>
<dbReference type="RefSeq" id="WP_076427748.1">
    <property type="nucleotide sequence ID" value="NZ_FTMP01000007.1"/>
</dbReference>
<sequence length="199" mass="21078">MKIILVGASGTIGQAIDRELRERHDIVRVGRNSGELQVDITDPASIRRLFEQTGPFDALISAAGNALFGALEELTAKEFAVGLDDKLMGQINLVLIGREFANDGASFTLTSGVLSEDPIRYGAAVSTVNAALDGFVRAAAIELPRGLRINGVSPTVLEESLPAYGPYFRGFKAVPAATVALAYAKSAEGLQTGQVYRVL</sequence>
<dbReference type="EMBL" id="FTMP01000007">
    <property type="protein sequence ID" value="SIQ72145.1"/>
    <property type="molecule type" value="Genomic_DNA"/>
</dbReference>
<evidence type="ECO:0000313" key="4">
    <source>
        <dbReference type="Proteomes" id="UP000185841"/>
    </source>
</evidence>
<dbReference type="PRINTS" id="PR00081">
    <property type="entry name" value="GDHRDH"/>
</dbReference>
<dbReference type="InterPro" id="IPR002347">
    <property type="entry name" value="SDR_fam"/>
</dbReference>
<dbReference type="SUPFAM" id="SSF51735">
    <property type="entry name" value="NAD(P)-binding Rossmann-fold domains"/>
    <property type="match status" value="1"/>
</dbReference>
<evidence type="ECO:0000256" key="1">
    <source>
        <dbReference type="ARBA" id="ARBA00006484"/>
    </source>
</evidence>
<dbReference type="CDD" id="cd11731">
    <property type="entry name" value="Lin1944_like_SDR_c"/>
    <property type="match status" value="1"/>
</dbReference>
<gene>
    <name evidence="3" type="ORF">SAMN05878282_10787</name>
</gene>
<dbReference type="AlphaFoldDB" id="A0A1N6V2P6"/>
<protein>
    <submittedName>
        <fullName evidence="3">NAD(P)-dependent dehydrogenase, short-chain alcohol dehydrogenase family</fullName>
    </submittedName>
</protein>
<accession>A0A1N6V2P6</accession>
<dbReference type="GO" id="GO:0016491">
    <property type="term" value="F:oxidoreductase activity"/>
    <property type="evidence" value="ECO:0007669"/>
    <property type="project" value="UniProtKB-KW"/>
</dbReference>
<comment type="similarity">
    <text evidence="1">Belongs to the short-chain dehydrogenases/reductases (SDR) family.</text>
</comment>
<dbReference type="InterPro" id="IPR051122">
    <property type="entry name" value="SDR_DHRS6-like"/>
</dbReference>
<dbReference type="Gene3D" id="3.40.50.720">
    <property type="entry name" value="NAD(P)-binding Rossmann-like Domain"/>
    <property type="match status" value="1"/>
</dbReference>
<evidence type="ECO:0000313" key="3">
    <source>
        <dbReference type="EMBL" id="SIQ72145.1"/>
    </source>
</evidence>
<dbReference type="Proteomes" id="UP000185841">
    <property type="component" value="Unassembled WGS sequence"/>
</dbReference>
<keyword evidence="2" id="KW-0560">Oxidoreductase</keyword>
<dbReference type="InterPro" id="IPR036291">
    <property type="entry name" value="NAD(P)-bd_dom_sf"/>
</dbReference>
<organism evidence="3 4">
    <name type="scientific">Aquipseudomonas alcaligenes</name>
    <name type="common">Pseudomonas alcaligenes</name>
    <dbReference type="NCBI Taxonomy" id="43263"/>
    <lineage>
        <taxon>Bacteria</taxon>
        <taxon>Pseudomonadati</taxon>
        <taxon>Pseudomonadota</taxon>
        <taxon>Gammaproteobacteria</taxon>
        <taxon>Pseudomonadales</taxon>
        <taxon>Pseudomonadaceae</taxon>
        <taxon>Aquipseudomonas</taxon>
    </lineage>
</organism>
<reference evidence="3 4" key="1">
    <citation type="submission" date="2017-01" db="EMBL/GenBank/DDBJ databases">
        <authorList>
            <person name="Mah S.A."/>
            <person name="Swanson W.J."/>
            <person name="Moy G.W."/>
            <person name="Vacquier V.D."/>
        </authorList>
    </citation>
    <scope>NUCLEOTIDE SEQUENCE [LARGE SCALE GENOMIC DNA]</scope>
    <source>
        <strain evidence="3 4">RU36E</strain>
    </source>
</reference>